<proteinExistence type="predicted"/>
<organism evidence="1 2">
    <name type="scientific">Ambrosiozyma monospora</name>
    <name type="common">Yeast</name>
    <name type="synonym">Endomycopsis monosporus</name>
    <dbReference type="NCBI Taxonomy" id="43982"/>
    <lineage>
        <taxon>Eukaryota</taxon>
        <taxon>Fungi</taxon>
        <taxon>Dikarya</taxon>
        <taxon>Ascomycota</taxon>
        <taxon>Saccharomycotina</taxon>
        <taxon>Pichiomycetes</taxon>
        <taxon>Pichiales</taxon>
        <taxon>Pichiaceae</taxon>
        <taxon>Ambrosiozyma</taxon>
    </lineage>
</organism>
<sequence>MVNNRKEDECSLQDFCKDIPPELTELILVYAIVEVSKDRNWILGDTLKRTVPQDFALFNWTLHLFRQKPLLYVDVYRSPNSLANCWFGLTSKVVLRMLFQSSTIEKIDIHSDAAFLLSAFLKVLNQC</sequence>
<evidence type="ECO:0000313" key="2">
    <source>
        <dbReference type="Proteomes" id="UP001165064"/>
    </source>
</evidence>
<name>A0ACB5TL99_AMBMO</name>
<dbReference type="EMBL" id="BSXS01007798">
    <property type="protein sequence ID" value="GME90330.1"/>
    <property type="molecule type" value="Genomic_DNA"/>
</dbReference>
<protein>
    <submittedName>
        <fullName evidence="1">Unnamed protein product</fullName>
    </submittedName>
</protein>
<accession>A0ACB5TL99</accession>
<keyword evidence="2" id="KW-1185">Reference proteome</keyword>
<evidence type="ECO:0000313" key="1">
    <source>
        <dbReference type="EMBL" id="GME90330.1"/>
    </source>
</evidence>
<comment type="caution">
    <text evidence="1">The sequence shown here is derived from an EMBL/GenBank/DDBJ whole genome shotgun (WGS) entry which is preliminary data.</text>
</comment>
<dbReference type="Proteomes" id="UP001165064">
    <property type="component" value="Unassembled WGS sequence"/>
</dbReference>
<reference evidence="1" key="1">
    <citation type="submission" date="2023-04" db="EMBL/GenBank/DDBJ databases">
        <title>Ambrosiozyma monospora NBRC 10751.</title>
        <authorList>
            <person name="Ichikawa N."/>
            <person name="Sato H."/>
            <person name="Tonouchi N."/>
        </authorList>
    </citation>
    <scope>NUCLEOTIDE SEQUENCE</scope>
    <source>
        <strain evidence="1">NBRC 10751</strain>
    </source>
</reference>
<gene>
    <name evidence="1" type="ORF">Amon02_000868400</name>
</gene>